<dbReference type="InterPro" id="IPR035892">
    <property type="entry name" value="C2_domain_sf"/>
</dbReference>
<dbReference type="SMART" id="SM01202">
    <property type="entry name" value="FerI"/>
    <property type="match status" value="1"/>
</dbReference>
<dbReference type="PROSITE" id="PS50004">
    <property type="entry name" value="C2"/>
    <property type="match status" value="3"/>
</dbReference>
<evidence type="ECO:0000256" key="3">
    <source>
        <dbReference type="ARBA" id="ARBA00022737"/>
    </source>
</evidence>
<dbReference type="CDD" id="cd04037">
    <property type="entry name" value="C2E_Ferlin"/>
    <property type="match status" value="1"/>
</dbReference>
<accession>A0A9J6CB42</accession>
<evidence type="ECO:0000259" key="6">
    <source>
        <dbReference type="PROSITE" id="PS50004"/>
    </source>
</evidence>
<keyword evidence="4" id="KW-1133">Transmembrane helix</keyword>
<dbReference type="InterPro" id="IPR037724">
    <property type="entry name" value="C2E_Ferlin"/>
</dbReference>
<evidence type="ECO:0000313" key="7">
    <source>
        <dbReference type="EMBL" id="KAG5679282.1"/>
    </source>
</evidence>
<keyword evidence="2" id="KW-0812">Transmembrane</keyword>
<dbReference type="Pfam" id="PF08150">
    <property type="entry name" value="FerB"/>
    <property type="match status" value="1"/>
</dbReference>
<dbReference type="GO" id="GO:0007009">
    <property type="term" value="P:plasma membrane organization"/>
    <property type="evidence" value="ECO:0007669"/>
    <property type="project" value="TreeGrafter"/>
</dbReference>
<name>A0A9J6CB42_POLVA</name>
<sequence>MSEVEIYECFNKQQKDYLISITVHKAKNLHVFNADTFVEILFNDEIKRTRTYRNSDCPFFNEYFVFEIRTSLENLLRKNIHLAIIQESHFLKRNSIIGELNVNLCTVWKQNYHTFVKKWGVLEKIGSDHKNETAGYIQLDLSIVTTSEPPAPSILQSYDNDIIEENLLHPSTIPSDPENVKYLVNIFDGTFTVKRDYIIQVTYGSFRTKTRAIKYAKYCKWNEQMIFNGKFQSLNQMMTFELLIQDYYQWRTKCSVELNFNDMCWSIHGMPSNKPSFGPAQIKFYEGAQKNAYYGKLLVSITTEDVDEKLTVSSLQKKQDIIIPLNENEFWNEEIFKINMIILSADSIDVQHNNIKAFLTCEDFITNTIDLNLKDYKFTKLKFKYAEFESNVRPLMTLSIKLQDNRLKNQANNLIKMLSREMESNIKSFKLFEARYFDNDDYQVKCLKMLHNDLKNMLEGLKIKTYNKTFKKLTDWDSNFLEYVQYTLDKCINIITSTLSKSNNKAVLFQEYLNIRDILSISINDVNIAPADVILNVTKDNKLLAFHRFKTLDYVYSQAFDSKGQFCGKIKSIVIKPATCMHSCENCGCMFGKFEIIMWIGSDKEVSEFLPQSAIEVTSNKINFTAEQYWKCNVYVHQAKIRPIIDKNNLCHPKLIAVLNGMSEHTRVINQSLSIVWNEVLIIENVKNFDIGDDKYYDDYPSITLHLYDEDKKKFNLIGSAIINVCIIKANDKEKKYQGDIRKLFNHLITQSPPQLRWITFHQNGMNVAEVLMSAEFIQLTTPTITIQERDLNDSIPIEIRPNIRKFHVEVTFVGLRDASKNYNFASNRYKIEFLMGELMLSSNFSTKKYKKNVNFLDPHCSGYILLPEQFQYWPPIIIKHSNYYVKHSSVIGAAMIRRPEKFFIEDKPKELQRFLLNDTNEKVEEIIKINESEPLLGKSSTHDSFINIKRALSRCRIPKFLQINTQSNQFKSIILENEYTWWTKFYNSNREENLQNENLHSLKIFHSELEKQPEYEYLNDWAYPIDMFQAKHDKSNISEKYAKLKCSIKITKCWGKEFFETEKLNMVPSNFRFKRIPNLQVEIPILIRVYIVQAINLRSYDVYSHSDAFIKIDFGNQSINDRAHYISNKYSPIFGRRYQVNGIIPKDTQLKIAIYDRDSFSNDDLIGKTKIDIEDRLRTKYGASCGIMKEYNSTGYNAWRHSQLPSEILNKMCEFNELSLPQYFPDHAVLAGIEFKDSSQVSKDGNIKERLALSMLHNFDKIHGIGYKLIPEHVETRSLHRKDRPGIEQGKLLMWIEIFDPKKSIPEPVDITPIPPRNFELRVIIWNSKDVILNDRNIFGKSMSDIYIKGWMENVDNAQFTDVHYRSLTGEGNFNWRMIFNFKYSIGEDMMVITRKKSSFEKFDTELKIPAVLNLQVWDNDSFSPDDFLGAVAINISHFPQLAPSHEKFSSKKLLIYDNLFAIDGSIRGWCSVYGKEGNQGPIKVTGKLEIELEVLSEEKAKLNPAGKGRDGPNQLPLPK</sequence>
<dbReference type="PANTHER" id="PTHR12546">
    <property type="entry name" value="FER-1-LIKE"/>
    <property type="match status" value="1"/>
</dbReference>
<feature type="domain" description="C2" evidence="6">
    <location>
        <begin position="1068"/>
        <end position="1187"/>
    </location>
</feature>
<keyword evidence="3" id="KW-0677">Repeat</keyword>
<dbReference type="EMBL" id="JADBJN010000002">
    <property type="protein sequence ID" value="KAG5679282.1"/>
    <property type="molecule type" value="Genomic_DNA"/>
</dbReference>
<gene>
    <name evidence="7" type="ORF">PVAND_008861</name>
</gene>
<comment type="caution">
    <text evidence="7">The sequence shown here is derived from an EMBL/GenBank/DDBJ whole genome shotgun (WGS) entry which is preliminary data.</text>
</comment>
<dbReference type="GO" id="GO:0016020">
    <property type="term" value="C:membrane"/>
    <property type="evidence" value="ECO:0007669"/>
    <property type="project" value="UniProtKB-SubCell"/>
</dbReference>
<feature type="domain" description="C2" evidence="6">
    <location>
        <begin position="1"/>
        <end position="120"/>
    </location>
</feature>
<dbReference type="InterPro" id="IPR055072">
    <property type="entry name" value="Ferlin_DSRM"/>
</dbReference>
<dbReference type="Pfam" id="PF00168">
    <property type="entry name" value="C2"/>
    <property type="match status" value="4"/>
</dbReference>
<dbReference type="Proteomes" id="UP001107558">
    <property type="component" value="Chromosome 2"/>
</dbReference>
<dbReference type="SUPFAM" id="SSF49562">
    <property type="entry name" value="C2 domain (Calcium/lipid-binding domain, CaLB)"/>
    <property type="match status" value="4"/>
</dbReference>
<organism evidence="7 8">
    <name type="scientific">Polypedilum vanderplanki</name>
    <name type="common">Sleeping chironomid midge</name>
    <dbReference type="NCBI Taxonomy" id="319348"/>
    <lineage>
        <taxon>Eukaryota</taxon>
        <taxon>Metazoa</taxon>
        <taxon>Ecdysozoa</taxon>
        <taxon>Arthropoda</taxon>
        <taxon>Hexapoda</taxon>
        <taxon>Insecta</taxon>
        <taxon>Pterygota</taxon>
        <taxon>Neoptera</taxon>
        <taxon>Endopterygota</taxon>
        <taxon>Diptera</taxon>
        <taxon>Nematocera</taxon>
        <taxon>Chironomoidea</taxon>
        <taxon>Chironomidae</taxon>
        <taxon>Chironominae</taxon>
        <taxon>Polypedilum</taxon>
        <taxon>Polypedilum</taxon>
    </lineage>
</organism>
<evidence type="ECO:0000256" key="1">
    <source>
        <dbReference type="ARBA" id="ARBA00004167"/>
    </source>
</evidence>
<reference evidence="7" key="1">
    <citation type="submission" date="2021-03" db="EMBL/GenBank/DDBJ databases">
        <title>Chromosome level genome of the anhydrobiotic midge Polypedilum vanderplanki.</title>
        <authorList>
            <person name="Yoshida Y."/>
            <person name="Kikawada T."/>
            <person name="Gusev O."/>
        </authorList>
    </citation>
    <scope>NUCLEOTIDE SEQUENCE</scope>
    <source>
        <strain evidence="7">NIAS01</strain>
        <tissue evidence="7">Whole body or cell culture</tissue>
    </source>
</reference>
<feature type="domain" description="C2" evidence="6">
    <location>
        <begin position="1302"/>
        <end position="1450"/>
    </location>
</feature>
<dbReference type="SMART" id="SM00239">
    <property type="entry name" value="C2"/>
    <property type="match status" value="4"/>
</dbReference>
<dbReference type="PANTHER" id="PTHR12546:SF60">
    <property type="entry name" value="MISFIRE, ISOFORM F"/>
    <property type="match status" value="1"/>
</dbReference>
<dbReference type="InterPro" id="IPR012561">
    <property type="entry name" value="Ferlin_B-domain"/>
</dbReference>
<evidence type="ECO:0000256" key="4">
    <source>
        <dbReference type="ARBA" id="ARBA00022989"/>
    </source>
</evidence>
<keyword evidence="5" id="KW-0472">Membrane</keyword>
<protein>
    <recommendedName>
        <fullName evidence="6">C2 domain-containing protein</fullName>
    </recommendedName>
</protein>
<dbReference type="InterPro" id="IPR037721">
    <property type="entry name" value="Ferlin"/>
</dbReference>
<proteinExistence type="predicted"/>
<dbReference type="InterPro" id="IPR037725">
    <property type="entry name" value="C2F_Ferlin"/>
</dbReference>
<evidence type="ECO:0000313" key="8">
    <source>
        <dbReference type="Proteomes" id="UP001107558"/>
    </source>
</evidence>
<evidence type="ECO:0000256" key="2">
    <source>
        <dbReference type="ARBA" id="ARBA00022692"/>
    </source>
</evidence>
<dbReference type="Pfam" id="PF22901">
    <property type="entry name" value="dsrm_Ferlin"/>
    <property type="match status" value="1"/>
</dbReference>
<comment type="subcellular location">
    <subcellularLocation>
        <location evidence="1">Membrane</location>
        <topology evidence="1">Single-pass membrane protein</topology>
    </subcellularLocation>
</comment>
<dbReference type="Gene3D" id="2.60.40.150">
    <property type="entry name" value="C2 domain"/>
    <property type="match status" value="4"/>
</dbReference>
<keyword evidence="8" id="KW-1185">Reference proteome</keyword>
<dbReference type="CDD" id="cd08374">
    <property type="entry name" value="C2F_Ferlin"/>
    <property type="match status" value="1"/>
</dbReference>
<dbReference type="InterPro" id="IPR000008">
    <property type="entry name" value="C2_dom"/>
</dbReference>
<dbReference type="SMART" id="SM01201">
    <property type="entry name" value="FerB"/>
    <property type="match status" value="1"/>
</dbReference>
<evidence type="ECO:0000256" key="5">
    <source>
        <dbReference type="ARBA" id="ARBA00023136"/>
    </source>
</evidence>
<dbReference type="InterPro" id="IPR012968">
    <property type="entry name" value="FerIin_dom"/>
</dbReference>
<dbReference type="OrthoDB" id="10059618at2759"/>